<keyword evidence="1" id="KW-0472">Membrane</keyword>
<accession>A0A7X9DJT2</accession>
<feature type="transmembrane region" description="Helical" evidence="1">
    <location>
        <begin position="162"/>
        <end position="190"/>
    </location>
</feature>
<keyword evidence="1" id="KW-1133">Transmembrane helix</keyword>
<gene>
    <name evidence="2" type="ORF">GYA27_00050</name>
</gene>
<feature type="transmembrane region" description="Helical" evidence="1">
    <location>
        <begin position="337"/>
        <end position="363"/>
    </location>
</feature>
<reference evidence="2 3" key="1">
    <citation type="journal article" date="2020" name="Biotechnol. Biofuels">
        <title>New insights from the biogas microbiome by comprehensive genome-resolved metagenomics of nearly 1600 species originating from multiple anaerobic digesters.</title>
        <authorList>
            <person name="Campanaro S."/>
            <person name="Treu L."/>
            <person name="Rodriguez-R L.M."/>
            <person name="Kovalovszki A."/>
            <person name="Ziels R.M."/>
            <person name="Maus I."/>
            <person name="Zhu X."/>
            <person name="Kougias P.G."/>
            <person name="Basile A."/>
            <person name="Luo G."/>
            <person name="Schluter A."/>
            <person name="Konstantinidis K.T."/>
            <person name="Angelidaki I."/>
        </authorList>
    </citation>
    <scope>NUCLEOTIDE SEQUENCE [LARGE SCALE GENOMIC DNA]</scope>
    <source>
        <strain evidence="2">AS27yjCOA_165</strain>
    </source>
</reference>
<feature type="transmembrane region" description="Helical" evidence="1">
    <location>
        <begin position="280"/>
        <end position="303"/>
    </location>
</feature>
<dbReference type="EMBL" id="JAAZNL010000001">
    <property type="protein sequence ID" value="NMB69584.1"/>
    <property type="molecule type" value="Genomic_DNA"/>
</dbReference>
<dbReference type="Proteomes" id="UP000526033">
    <property type="component" value="Unassembled WGS sequence"/>
</dbReference>
<feature type="transmembrane region" description="Helical" evidence="1">
    <location>
        <begin position="239"/>
        <end position="260"/>
    </location>
</feature>
<feature type="transmembrane region" description="Helical" evidence="1">
    <location>
        <begin position="406"/>
        <end position="425"/>
    </location>
</feature>
<protein>
    <recommendedName>
        <fullName evidence="4">Glycosyltransferase RgtA/B/C/D-like domain-containing protein</fullName>
    </recommendedName>
</protein>
<name>A0A7X9DJT2_UNCKA</name>
<organism evidence="2 3">
    <name type="scientific">candidate division WWE3 bacterium</name>
    <dbReference type="NCBI Taxonomy" id="2053526"/>
    <lineage>
        <taxon>Bacteria</taxon>
        <taxon>Katanobacteria</taxon>
    </lineage>
</organism>
<comment type="caution">
    <text evidence="2">The sequence shown here is derived from an EMBL/GenBank/DDBJ whole genome shotgun (WGS) entry which is preliminary data.</text>
</comment>
<dbReference type="AlphaFoldDB" id="A0A7X9DJT2"/>
<keyword evidence="1" id="KW-0812">Transmembrane</keyword>
<feature type="transmembrane region" description="Helical" evidence="1">
    <location>
        <begin position="375"/>
        <end position="394"/>
    </location>
</feature>
<evidence type="ECO:0000313" key="3">
    <source>
        <dbReference type="Proteomes" id="UP000526033"/>
    </source>
</evidence>
<feature type="transmembrane region" description="Helical" evidence="1">
    <location>
        <begin position="210"/>
        <end position="232"/>
    </location>
</feature>
<evidence type="ECO:0008006" key="4">
    <source>
        <dbReference type="Google" id="ProtNLM"/>
    </source>
</evidence>
<feature type="transmembrane region" description="Helical" evidence="1">
    <location>
        <begin position="95"/>
        <end position="121"/>
    </location>
</feature>
<proteinExistence type="predicted"/>
<feature type="transmembrane region" description="Helical" evidence="1">
    <location>
        <begin position="133"/>
        <end position="150"/>
    </location>
</feature>
<sequence>MYSATIFSGFKNIQADQIDTLFNAYILEHGFRALFESSYKWSFVSPPFFYPLPEMLFESDNLLGTAPIYWLLRLFFDWTVSFQLWGIVQTIFTYIAMLVLLLALGINPVISALSGYVFAFGMPRIAQLSHPQIFAQFYMCFALVYLFKYLKFLRHRDFNLFMLFVTLQFVAGFYLGWFLLLSLFVGFFLYGVFATENFKKVVLEVKNNSFYYIKSVLFWGVVNGLFWVKYFINGGQYKLVTVFLHALEYLNSPASYLTATKGSLWSYAFTKPENITQENYIFPGAFFYLMIIITALFIIVPLFKPQNQTRAEFVRRFRSVYAENISKDTLGIIRTSFFTGLVLNIITTSFFGQSIWLIVALIIPGAEAIRYAARIWVVSHIWFYIAGGLTLTYLLEKSPHINYKKFVIPLVIFAVVEQFVVRPVYIDKTKFLTAVTKASDSLSSAVHCDFAYFRSKEMPLEVDGAPNGYLRGSKNIEAMWTSLYSGIPTINGYTAWLKYKFDKLYTPEDLTELTKRPGETACVYDEDGLQETWILPEIKQ</sequence>
<evidence type="ECO:0000256" key="1">
    <source>
        <dbReference type="SAM" id="Phobius"/>
    </source>
</evidence>
<evidence type="ECO:0000313" key="2">
    <source>
        <dbReference type="EMBL" id="NMB69584.1"/>
    </source>
</evidence>